<dbReference type="RefSeq" id="WP_144398763.1">
    <property type="nucleotide sequence ID" value="NZ_VJXW01000021.1"/>
</dbReference>
<dbReference type="OrthoDB" id="9812429at2"/>
<proteinExistence type="predicted"/>
<dbReference type="InterPro" id="IPR024301">
    <property type="entry name" value="Amidase_6"/>
</dbReference>
<comment type="caution">
    <text evidence="3">The sequence shown here is derived from an EMBL/GenBank/DDBJ whole genome shotgun (WGS) entry which is preliminary data.</text>
</comment>
<accession>A0A552UY31</accession>
<dbReference type="Pfam" id="PF12671">
    <property type="entry name" value="Amidase_6"/>
    <property type="match status" value="1"/>
</dbReference>
<evidence type="ECO:0000256" key="1">
    <source>
        <dbReference type="SAM" id="SignalP"/>
    </source>
</evidence>
<feature type="domain" description="Putative amidase" evidence="2">
    <location>
        <begin position="223"/>
        <end position="296"/>
    </location>
</feature>
<feature type="signal peptide" evidence="1">
    <location>
        <begin position="1"/>
        <end position="27"/>
    </location>
</feature>
<dbReference type="Proteomes" id="UP000319424">
    <property type="component" value="Unassembled WGS sequence"/>
</dbReference>
<dbReference type="EMBL" id="VJXW01000021">
    <property type="protein sequence ID" value="TRW23147.1"/>
    <property type="molecule type" value="Genomic_DNA"/>
</dbReference>
<name>A0A552UY31_9FIRM</name>
<protein>
    <recommendedName>
        <fullName evidence="2">Putative amidase domain-containing protein</fullName>
    </recommendedName>
</protein>
<sequence>MNNTFKSIISTAIAIVLTLGFTNFAFADNFETNKFIDEKQKIFKPIIEQIYNDYGELYDFKNFEFKTYNFAKGDNNYIGIDVFVDMTLTRHPEDNPYFKGELDALKKINNNDSLKSFLEKEISERIRDIENEYYQVPNRTTFTYAYKLDTLKENKMNLKNDYSIEDYYYIVGDEEKTLLEADKLNKIEDKSVSYEKGYKELLNSTKEILLDKNRMTSFRGNTSYDRIKARDWALDNALKEQEYPSKEVQGTDCANFVSKSLRAGGIPEDKPGEWYGSSYWGGWSGKNWLRTGNGTDGGVVPYMTNRGYFALESNESSVSAGCIMNWLNTSHVALVTYGDGTTIKYTQHGAHPSKDTVYRSSDVKAEFYKYQ</sequence>
<evidence type="ECO:0000313" key="4">
    <source>
        <dbReference type="Proteomes" id="UP000319424"/>
    </source>
</evidence>
<evidence type="ECO:0000313" key="3">
    <source>
        <dbReference type="EMBL" id="TRW23147.1"/>
    </source>
</evidence>
<reference evidence="3 4" key="1">
    <citation type="submission" date="2019-07" db="EMBL/GenBank/DDBJ databases">
        <title>Criibacterium bergeronii gen. nov., sp. nov. isolated from human clinical samples.</title>
        <authorList>
            <person name="Maheux A.F."/>
            <person name="Boudreau D.K."/>
            <person name="Berube E."/>
            <person name="Brodeur S."/>
            <person name="Bernard K.A."/>
            <person name="Abed J.Y."/>
            <person name="Ducrey E."/>
            <person name="Guay E.F."/>
            <person name="Raymond F."/>
            <person name="Corbeil J."/>
            <person name="Domingo M.-C."/>
            <person name="Roy P.H."/>
            <person name="Boissinot M."/>
            <person name="Tocheva E.I."/>
            <person name="Omar R.F."/>
        </authorList>
    </citation>
    <scope>NUCLEOTIDE SEQUENCE [LARGE SCALE GENOMIC DNA]</scope>
    <source>
        <strain evidence="3 4">CCRI-24246</strain>
    </source>
</reference>
<evidence type="ECO:0000259" key="2">
    <source>
        <dbReference type="Pfam" id="PF12671"/>
    </source>
</evidence>
<organism evidence="3 4">
    <name type="scientific">Criibacterium bergeronii</name>
    <dbReference type="NCBI Taxonomy" id="1871336"/>
    <lineage>
        <taxon>Bacteria</taxon>
        <taxon>Bacillati</taxon>
        <taxon>Bacillota</taxon>
        <taxon>Clostridia</taxon>
        <taxon>Peptostreptococcales</taxon>
        <taxon>Filifactoraceae</taxon>
        <taxon>Criibacterium</taxon>
    </lineage>
</organism>
<gene>
    <name evidence="3" type="ORF">FL857_10505</name>
</gene>
<feature type="chain" id="PRO_5022227994" description="Putative amidase domain-containing protein" evidence="1">
    <location>
        <begin position="28"/>
        <end position="371"/>
    </location>
</feature>
<keyword evidence="1" id="KW-0732">Signal</keyword>
<dbReference type="AlphaFoldDB" id="A0A552UY31"/>